<proteinExistence type="predicted"/>
<evidence type="ECO:0000313" key="2">
    <source>
        <dbReference type="EMBL" id="NGZ74621.1"/>
    </source>
</evidence>
<dbReference type="EMBL" id="JAAFGS010000001">
    <property type="protein sequence ID" value="NGZ74621.1"/>
    <property type="molecule type" value="Genomic_DNA"/>
</dbReference>
<dbReference type="Pfam" id="PF21832">
    <property type="entry name" value="DUF6892"/>
    <property type="match status" value="1"/>
</dbReference>
<comment type="caution">
    <text evidence="2">The sequence shown here is derived from an EMBL/GenBank/DDBJ whole genome shotgun (WGS) entry which is preliminary data.</text>
</comment>
<name>A0ABX0F631_9BACL</name>
<reference evidence="2 3" key="1">
    <citation type="submission" date="2020-01" db="EMBL/GenBank/DDBJ databases">
        <title>Polyphasic characterisation and genomic insights into a novel alkali tolerant bacterium VR-M41.</title>
        <authorList>
            <person name="Vemuluri V.R."/>
        </authorList>
    </citation>
    <scope>NUCLEOTIDE SEQUENCE [LARGE SCALE GENOMIC DNA]</scope>
    <source>
        <strain evidence="2 3">VR-M41</strain>
    </source>
</reference>
<gene>
    <name evidence="2" type="ORF">GYN08_04765</name>
</gene>
<dbReference type="RefSeq" id="WP_166272876.1">
    <property type="nucleotide sequence ID" value="NZ_JAAFGS010000001.1"/>
</dbReference>
<protein>
    <recommendedName>
        <fullName evidence="1">DUF6892 domain-containing protein</fullName>
    </recommendedName>
</protein>
<accession>A0ABX0F631</accession>
<feature type="domain" description="DUF6892" evidence="1">
    <location>
        <begin position="351"/>
        <end position="469"/>
    </location>
</feature>
<keyword evidence="3" id="KW-1185">Reference proteome</keyword>
<dbReference type="Proteomes" id="UP000800303">
    <property type="component" value="Unassembled WGS sequence"/>
</dbReference>
<evidence type="ECO:0000313" key="3">
    <source>
        <dbReference type="Proteomes" id="UP000800303"/>
    </source>
</evidence>
<sequence length="487" mass="56072">MMTKLHALLRANPDEEPAEISHQLLNRLQGFIPQSEGRALIEASLEWVDDFELEEETQKRVGERINEAWSEFALLTDEERAWFYDTLLGTLEKEPFTDAASTRKTAKLAELFAMRKASLESSYALREELRFKHERVLHLLGGWISEGTGKDLENPVYRGLSRTAASLFEIYFNHPHYMDDDDLRSEAAELLPNLIRTFYPDCNHVHIYMLGYHEDYAAQMAGLIDFYLKLDLPKEIKGKAYYSLASSFIGEDAPVLERGIQPVLDKLAPYMETWTNAQIDEFIETFIYYPLQRQPLLQIARSKDRREVLELVVSQKRKTPQTKKASEMLREAKTIIAQIEAESMPSGKGGVKFADFNFKLAVIEELMYKQQVLKPRFDIGVFVQEYALREISIAEEGDRPIPEVREYFERLVLTKKDLSQVTKLVIGGGQQVQLQIIPFWNGEDGYFDVHSLEDLKHLPNLRVLQAIRLLKADPAPAIDRSIILVQD</sequence>
<evidence type="ECO:0000259" key="1">
    <source>
        <dbReference type="Pfam" id="PF21832"/>
    </source>
</evidence>
<organism evidence="2 3">
    <name type="scientific">Saccharibacillus alkalitolerans</name>
    <dbReference type="NCBI Taxonomy" id="2705290"/>
    <lineage>
        <taxon>Bacteria</taxon>
        <taxon>Bacillati</taxon>
        <taxon>Bacillota</taxon>
        <taxon>Bacilli</taxon>
        <taxon>Bacillales</taxon>
        <taxon>Paenibacillaceae</taxon>
        <taxon>Saccharibacillus</taxon>
    </lineage>
</organism>
<dbReference type="InterPro" id="IPR054187">
    <property type="entry name" value="DUF6892"/>
</dbReference>